<dbReference type="Proteomes" id="UP000784294">
    <property type="component" value="Unassembled WGS sequence"/>
</dbReference>
<accession>A0A3S5FEM2</accession>
<name>A0A3S5FEM2_9PLAT</name>
<keyword evidence="3" id="KW-1185">Reference proteome</keyword>
<proteinExistence type="predicted"/>
<dbReference type="AlphaFoldDB" id="A0A3S5FEM2"/>
<protein>
    <submittedName>
        <fullName evidence="2">Uncharacterized protein</fullName>
    </submittedName>
</protein>
<sequence length="301" mass="32646">MRMVDPVDAFEAALQGLATKDLDSESSLLPGENDLDSLLSNVKPAEGQDDDEFIQLLTGVRPEDRSSGALASSNGQPQGNQGGPQQDIIMSALINAGIAPSSLSSEPAKPKSFAAQATPRIIKATGSAPPSVKIFRQAGNPFVKIIQQPAITISNGHQTLRMASQLIRKPEIGSSPMPPGSLRVPNIIRKRHASSVDLVAPPTKVQRAIELSLPVSGVMQPSATTTLTNGFGDWSEHAKLNRFPIAFRNHQLSQYHTNIIKPFQMLRRDDDLDEDGDDLAQAETYADYVPEKRRLLSHLQY</sequence>
<organism evidence="2 3">
    <name type="scientific">Protopolystoma xenopodis</name>
    <dbReference type="NCBI Taxonomy" id="117903"/>
    <lineage>
        <taxon>Eukaryota</taxon>
        <taxon>Metazoa</taxon>
        <taxon>Spiralia</taxon>
        <taxon>Lophotrochozoa</taxon>
        <taxon>Platyhelminthes</taxon>
        <taxon>Monogenea</taxon>
        <taxon>Polyopisthocotylea</taxon>
        <taxon>Polystomatidea</taxon>
        <taxon>Polystomatidae</taxon>
        <taxon>Protopolystoma</taxon>
    </lineage>
</organism>
<feature type="compositionally biased region" description="Low complexity" evidence="1">
    <location>
        <begin position="74"/>
        <end position="85"/>
    </location>
</feature>
<comment type="caution">
    <text evidence="2">The sequence shown here is derived from an EMBL/GenBank/DDBJ whole genome shotgun (WGS) entry which is preliminary data.</text>
</comment>
<feature type="non-terminal residue" evidence="2">
    <location>
        <position position="1"/>
    </location>
</feature>
<reference evidence="2" key="1">
    <citation type="submission" date="2018-11" db="EMBL/GenBank/DDBJ databases">
        <authorList>
            <consortium name="Pathogen Informatics"/>
        </authorList>
    </citation>
    <scope>NUCLEOTIDE SEQUENCE</scope>
</reference>
<evidence type="ECO:0000313" key="3">
    <source>
        <dbReference type="Proteomes" id="UP000784294"/>
    </source>
</evidence>
<evidence type="ECO:0000256" key="1">
    <source>
        <dbReference type="SAM" id="MobiDB-lite"/>
    </source>
</evidence>
<dbReference type="OrthoDB" id="6268312at2759"/>
<gene>
    <name evidence="2" type="ORF">PXEA_LOCUS19750</name>
</gene>
<dbReference type="EMBL" id="CAAALY010079419">
    <property type="protein sequence ID" value="VEL26310.1"/>
    <property type="molecule type" value="Genomic_DNA"/>
</dbReference>
<feature type="region of interest" description="Disordered" evidence="1">
    <location>
        <begin position="64"/>
        <end position="85"/>
    </location>
</feature>
<evidence type="ECO:0000313" key="2">
    <source>
        <dbReference type="EMBL" id="VEL26310.1"/>
    </source>
</evidence>